<dbReference type="SMART" id="SM00848">
    <property type="entry name" value="Inhibitor_I29"/>
    <property type="match status" value="1"/>
</dbReference>
<dbReference type="PROSITE" id="PS00139">
    <property type="entry name" value="THIOL_PROTEASE_CYS"/>
    <property type="match status" value="1"/>
</dbReference>
<evidence type="ECO:0000256" key="2">
    <source>
        <dbReference type="ARBA" id="ARBA00022670"/>
    </source>
</evidence>
<dbReference type="Pfam" id="PF00112">
    <property type="entry name" value="Peptidase_C1"/>
    <property type="match status" value="1"/>
</dbReference>
<dbReference type="Gene3D" id="3.90.70.10">
    <property type="entry name" value="Cysteine proteinases"/>
    <property type="match status" value="1"/>
</dbReference>
<feature type="domain" description="Peptidase C1A papain C-terminal" evidence="7">
    <location>
        <begin position="136"/>
        <end position="351"/>
    </location>
</feature>
<dbReference type="InterPro" id="IPR013128">
    <property type="entry name" value="Peptidase_C1A"/>
</dbReference>
<dbReference type="InterPro" id="IPR038765">
    <property type="entry name" value="Papain-like_cys_pep_sf"/>
</dbReference>
<dbReference type="InterPro" id="IPR000169">
    <property type="entry name" value="Pept_cys_AS"/>
</dbReference>
<dbReference type="GO" id="GO:0006508">
    <property type="term" value="P:proteolysis"/>
    <property type="evidence" value="ECO:0007669"/>
    <property type="project" value="UniProtKB-KW"/>
</dbReference>
<sequence>MSCSVARSLRTCIMQSGRHLVLLATVLVLLGVVGASRPFMNTIWKSWKMVNNKTYRSLREERLRMRIFVNNYMFIRWHNERYYLGLETYATGLNQFADLTTKEFSEKYLSLINATARTEQHKFHLNRPRLPRRFVAPESIDWRKKGYVTSVKDQGACGSCWAFSATGSLEGQLKRAKGKLISLSEQQLVDCSSAQGNEGCNGGLMDSAFKYWMKFGSESEKDYPYKARDMRCHFNSSKVVARVKGYVDSPPKSEQDLKTNVANVGPISVGIDASGSGFQFYSHGIYEDYMCSETYLDHGVLVVGYDADESNREYWIVKNSWGTSWGQSGYIWMARNKNNMCGIATMASYPLVSH</sequence>
<dbReference type="Pfam" id="PF08246">
    <property type="entry name" value="Inhibitor_I29"/>
    <property type="match status" value="1"/>
</dbReference>
<reference evidence="9" key="1">
    <citation type="submission" date="2019-11" db="UniProtKB">
        <authorList>
            <consortium name="WormBaseParasite"/>
        </authorList>
    </citation>
    <scope>IDENTIFICATION</scope>
</reference>
<evidence type="ECO:0000256" key="5">
    <source>
        <dbReference type="ARBA" id="ARBA00023145"/>
    </source>
</evidence>
<keyword evidence="4" id="KW-0788">Thiol protease</keyword>
<evidence type="ECO:0000256" key="6">
    <source>
        <dbReference type="ARBA" id="ARBA00023157"/>
    </source>
</evidence>
<dbReference type="AlphaFoldDB" id="A0A5K3FQF2"/>
<evidence type="ECO:0000259" key="8">
    <source>
        <dbReference type="SMART" id="SM00848"/>
    </source>
</evidence>
<evidence type="ECO:0000259" key="7">
    <source>
        <dbReference type="SMART" id="SM00645"/>
    </source>
</evidence>
<evidence type="ECO:0000256" key="1">
    <source>
        <dbReference type="ARBA" id="ARBA00008455"/>
    </source>
</evidence>
<dbReference type="InterPro" id="IPR013201">
    <property type="entry name" value="Prot_inhib_I29"/>
</dbReference>
<dbReference type="InterPro" id="IPR000668">
    <property type="entry name" value="Peptidase_C1A_C"/>
</dbReference>
<comment type="similarity">
    <text evidence="1">Belongs to the peptidase C1 family.</text>
</comment>
<keyword evidence="6" id="KW-1015">Disulfide bond</keyword>
<organism evidence="9">
    <name type="scientific">Mesocestoides corti</name>
    <name type="common">Flatworm</name>
    <dbReference type="NCBI Taxonomy" id="53468"/>
    <lineage>
        <taxon>Eukaryota</taxon>
        <taxon>Metazoa</taxon>
        <taxon>Spiralia</taxon>
        <taxon>Lophotrochozoa</taxon>
        <taxon>Platyhelminthes</taxon>
        <taxon>Cestoda</taxon>
        <taxon>Eucestoda</taxon>
        <taxon>Cyclophyllidea</taxon>
        <taxon>Mesocestoididae</taxon>
        <taxon>Mesocestoides</taxon>
    </lineage>
</organism>
<dbReference type="CDD" id="cd02248">
    <property type="entry name" value="Peptidase_C1A"/>
    <property type="match status" value="1"/>
</dbReference>
<evidence type="ECO:0000256" key="4">
    <source>
        <dbReference type="ARBA" id="ARBA00022807"/>
    </source>
</evidence>
<dbReference type="InterPro" id="IPR039417">
    <property type="entry name" value="Peptidase_C1A_papain-like"/>
</dbReference>
<keyword evidence="2" id="KW-0645">Protease</keyword>
<dbReference type="FunFam" id="3.90.70.10:FF:000006">
    <property type="entry name" value="Cathepsin S"/>
    <property type="match status" value="1"/>
</dbReference>
<name>A0A5K3FQF2_MESCO</name>
<dbReference type="PRINTS" id="PR00705">
    <property type="entry name" value="PAPAIN"/>
</dbReference>
<protein>
    <submittedName>
        <fullName evidence="9">Pept_C1 domain-containing protein</fullName>
    </submittedName>
</protein>
<dbReference type="GO" id="GO:0008234">
    <property type="term" value="F:cysteine-type peptidase activity"/>
    <property type="evidence" value="ECO:0007669"/>
    <property type="project" value="UniProtKB-KW"/>
</dbReference>
<keyword evidence="5" id="KW-0865">Zymogen</keyword>
<dbReference type="InterPro" id="IPR025660">
    <property type="entry name" value="Pept_his_AS"/>
</dbReference>
<dbReference type="PANTHER" id="PTHR12411">
    <property type="entry name" value="CYSTEINE PROTEASE FAMILY C1-RELATED"/>
    <property type="match status" value="1"/>
</dbReference>
<dbReference type="PROSITE" id="PS00639">
    <property type="entry name" value="THIOL_PROTEASE_HIS"/>
    <property type="match status" value="1"/>
</dbReference>
<proteinExistence type="inferred from homology"/>
<evidence type="ECO:0000256" key="3">
    <source>
        <dbReference type="ARBA" id="ARBA00022801"/>
    </source>
</evidence>
<dbReference type="SUPFAM" id="SSF54001">
    <property type="entry name" value="Cysteine proteinases"/>
    <property type="match status" value="1"/>
</dbReference>
<accession>A0A5K3FQF2</accession>
<keyword evidence="3" id="KW-0378">Hydrolase</keyword>
<evidence type="ECO:0000313" key="9">
    <source>
        <dbReference type="WBParaSite" id="MCU_010259-RB"/>
    </source>
</evidence>
<dbReference type="SMART" id="SM00645">
    <property type="entry name" value="Pept_C1"/>
    <property type="match status" value="1"/>
</dbReference>
<dbReference type="PROSITE" id="PS00640">
    <property type="entry name" value="THIOL_PROTEASE_ASN"/>
    <property type="match status" value="1"/>
</dbReference>
<feature type="domain" description="Cathepsin propeptide inhibitor" evidence="8">
    <location>
        <begin position="44"/>
        <end position="104"/>
    </location>
</feature>
<dbReference type="WBParaSite" id="MCU_010259-RB">
    <property type="protein sequence ID" value="MCU_010259-RB"/>
    <property type="gene ID" value="MCU_010259"/>
</dbReference>
<dbReference type="InterPro" id="IPR025661">
    <property type="entry name" value="Pept_asp_AS"/>
</dbReference>